<dbReference type="Gene3D" id="3.10.410.10">
    <property type="entry name" value="Formyltetrahydrofolate synthetase, domain 3"/>
    <property type="match status" value="1"/>
</dbReference>
<dbReference type="InterPro" id="IPR036291">
    <property type="entry name" value="NAD(P)-bd_dom_sf"/>
</dbReference>
<comment type="pathway">
    <text evidence="1">One-carbon metabolism; tetrahydrofolate interconversion.</text>
</comment>
<dbReference type="PANTHER" id="PTHR48099">
    <property type="entry name" value="C-1-TETRAHYDROFOLATE SYNTHASE, CYTOPLASMIC-RELATED"/>
    <property type="match status" value="1"/>
</dbReference>
<dbReference type="Proteomes" id="UP000070444">
    <property type="component" value="Unassembled WGS sequence"/>
</dbReference>
<dbReference type="FunFam" id="3.40.50.10860:FF:000005">
    <property type="entry name" value="C-1-tetrahydrofolate synthase, cytoplasmic, putative"/>
    <property type="match status" value="1"/>
</dbReference>
<feature type="domain" description="Tetrahydrofolate dehydrogenase/cyclohydrolase catalytic" evidence="13">
    <location>
        <begin position="5"/>
        <end position="121"/>
    </location>
</feature>
<dbReference type="OMA" id="QPIMFRR"/>
<dbReference type="FunFam" id="3.40.50.300:FF:000245">
    <property type="entry name" value="C-1-tetrahydrofolate synthase, cytoplasmic"/>
    <property type="match status" value="1"/>
</dbReference>
<dbReference type="InterPro" id="IPR027417">
    <property type="entry name" value="P-loop_NTPase"/>
</dbReference>
<keyword evidence="12" id="KW-0511">Multifunctional enzyme</keyword>
<dbReference type="HAMAP" id="MF_01543">
    <property type="entry name" value="FTHFS"/>
    <property type="match status" value="1"/>
</dbReference>
<evidence type="ECO:0000256" key="4">
    <source>
        <dbReference type="ARBA" id="ARBA00011738"/>
    </source>
</evidence>
<dbReference type="GO" id="GO:0004477">
    <property type="term" value="F:methenyltetrahydrofolate cyclohydrolase activity"/>
    <property type="evidence" value="ECO:0007669"/>
    <property type="project" value="UniProtKB-ARBA"/>
</dbReference>
<dbReference type="GO" id="GO:0005524">
    <property type="term" value="F:ATP binding"/>
    <property type="evidence" value="ECO:0007669"/>
    <property type="project" value="UniProtKB-KW"/>
</dbReference>
<dbReference type="PROSITE" id="PS00766">
    <property type="entry name" value="THF_DHG_CYH_1"/>
    <property type="match status" value="1"/>
</dbReference>
<dbReference type="SUPFAM" id="SSF52540">
    <property type="entry name" value="P-loop containing nucleoside triphosphate hydrolases"/>
    <property type="match status" value="1"/>
</dbReference>
<dbReference type="SUPFAM" id="SSF53223">
    <property type="entry name" value="Aminoacid dehydrogenase-like, N-terminal domain"/>
    <property type="match status" value="1"/>
</dbReference>
<evidence type="ECO:0000259" key="14">
    <source>
        <dbReference type="Pfam" id="PF02882"/>
    </source>
</evidence>
<dbReference type="Pfam" id="PF02882">
    <property type="entry name" value="THF_DHG_CYH_C"/>
    <property type="match status" value="1"/>
</dbReference>
<dbReference type="Pfam" id="PF00763">
    <property type="entry name" value="THF_DHG_CYH"/>
    <property type="match status" value="1"/>
</dbReference>
<dbReference type="InterPro" id="IPR020630">
    <property type="entry name" value="THF_DH/CycHdrlase_cat_dom"/>
</dbReference>
<dbReference type="HAMAP" id="MF_01576">
    <property type="entry name" value="THF_DHG_CYH"/>
    <property type="match status" value="1"/>
</dbReference>
<dbReference type="SUPFAM" id="SSF51735">
    <property type="entry name" value="NAD(P)-binding Rossmann-fold domains"/>
    <property type="match status" value="1"/>
</dbReference>
<dbReference type="Gene3D" id="3.40.50.300">
    <property type="entry name" value="P-loop containing nucleotide triphosphate hydrolases"/>
    <property type="match status" value="2"/>
</dbReference>
<dbReference type="InterPro" id="IPR020867">
    <property type="entry name" value="THF_DH/CycHdrlase_CS"/>
</dbReference>
<evidence type="ECO:0000259" key="13">
    <source>
        <dbReference type="Pfam" id="PF00763"/>
    </source>
</evidence>
<comment type="similarity">
    <text evidence="2">In the N-terminal section; belongs to the tetrahydrofolate dehydrogenase/cyclohydrolase family.</text>
</comment>
<dbReference type="FunFam" id="3.40.50.720:FF:000006">
    <property type="entry name" value="Bifunctional protein FolD"/>
    <property type="match status" value="1"/>
</dbReference>
<keyword evidence="5" id="KW-0554">One-carbon metabolism</keyword>
<dbReference type="PANTHER" id="PTHR48099:SF5">
    <property type="entry name" value="C-1-TETRAHYDROFOLATE SYNTHASE, CYTOPLASMIC"/>
    <property type="match status" value="1"/>
</dbReference>
<keyword evidence="6" id="KW-0436">Ligase</keyword>
<evidence type="ECO:0000313" key="16">
    <source>
        <dbReference type="Proteomes" id="UP000070444"/>
    </source>
</evidence>
<dbReference type="InterPro" id="IPR000672">
    <property type="entry name" value="THF_DH/CycHdrlase"/>
</dbReference>
<protein>
    <submittedName>
        <fullName evidence="15">FTHFS-domain-containing protein</fullName>
    </submittedName>
</protein>
<keyword evidence="8" id="KW-0378">Hydrolase</keyword>
<dbReference type="PRINTS" id="PR00085">
    <property type="entry name" value="THFDHDRGNASE"/>
</dbReference>
<dbReference type="InterPro" id="IPR020628">
    <property type="entry name" value="Formate_THF_ligase_CS"/>
</dbReference>
<name>A0A137P318_CONC2</name>
<evidence type="ECO:0000256" key="5">
    <source>
        <dbReference type="ARBA" id="ARBA00022563"/>
    </source>
</evidence>
<evidence type="ECO:0000256" key="1">
    <source>
        <dbReference type="ARBA" id="ARBA00004777"/>
    </source>
</evidence>
<dbReference type="FunFam" id="3.40.50.300:FF:001522">
    <property type="entry name" value="Probable MIS1-C1-tetrahydrofolate synthase, mitochondrial"/>
    <property type="match status" value="1"/>
</dbReference>
<feature type="domain" description="Tetrahydrofolate dehydrogenase/cyclohydrolase NAD(P)-binding" evidence="14">
    <location>
        <begin position="142"/>
        <end position="289"/>
    </location>
</feature>
<dbReference type="EMBL" id="KQ964537">
    <property type="protein sequence ID" value="KXN69368.1"/>
    <property type="molecule type" value="Genomic_DNA"/>
</dbReference>
<dbReference type="InterPro" id="IPR020631">
    <property type="entry name" value="THF_DH/CycHdrlase_NAD-bd_dom"/>
</dbReference>
<sequence length="932" mass="100719">MAQILDGKLAAQQIRDNLKQTITQWKEKHSRFQPKLAIVQVGSRDDSTLYVRQKKKAAEEIGIAFEQHNLPEDVSQTDLMKVIKNLNNDPSIHGFLVQLPLPGNLNEKLVTDAISPEKDVDGFHPTNIGDLSKRNVEPLHSACTPMGCMELIKKSGVSIAGKTAVVVGRSDIVGTPVFHMLNRENATVTLCHSRTANLEEVIKTADILVVAIGQANFVKGSWIKPGAVVIDVGMNSIPDATKKAGYRWTGDVEFEAAKEVSSFITPVPGGVGPMTVAFLLQNTLISAQRYHEESLKRKFTPNPLTLLNPVPSDIEIALAQNPHPISLIAKDLGIAPNELELYGEYKAKVKLNILDRLNHRTDGKYVVVTAINPTPLGEGKSTTVMGLSQAIGAHLRKVCIACCRQPSQGPTFGIKGGAAGGGYSQVIPMDEFNLHLTGDIHAITAANNLLAAAIDARIFHENTQTDNALFNRLCPEKKGVRKFADVMIKRLEKLGIEARDPSQLTPEEVSKFARLDIDTETITWNRVMDVNDRFLRKITVGQGAAEKGMTRETGFDISVASECMAVLALSNDLADMREKLGNMVVASSKAGVPITVDDLGVGGALTVLMKDAIKPNLMQTLEGTPVFVHAGPFANIAHGNNSILADKVALKLAGTEGPHSGQEPGYVVTEAGLFFNIKCRASGLIPDAVVMVATVRALKMHGGGPAVVPGKPLSVEYTEENLELLEKGVANLVHHIKNAVKFGVPVVVGVNKFSTDTQAEIDLIRQKAKEAGAYDAVLSNHWAEGGAGAVDLAKAVVEVCEKADQPKDFKFLYPLEWSIEEKIAKICSEIYGASGVEFSELAKSKLETYTKQGFSNLPICMAKTQYSLSADANLKGVPTGFTIPIRDIRVSAGAQFIYPLVGEMQTMPGLPTRPCFFDVDLDLETEQVKGLF</sequence>
<evidence type="ECO:0000256" key="7">
    <source>
        <dbReference type="ARBA" id="ARBA00022741"/>
    </source>
</evidence>
<evidence type="ECO:0000256" key="9">
    <source>
        <dbReference type="ARBA" id="ARBA00022840"/>
    </source>
</evidence>
<dbReference type="Pfam" id="PF01268">
    <property type="entry name" value="FTHFS"/>
    <property type="match status" value="1"/>
</dbReference>
<evidence type="ECO:0000256" key="2">
    <source>
        <dbReference type="ARBA" id="ARBA00005559"/>
    </source>
</evidence>
<evidence type="ECO:0000256" key="6">
    <source>
        <dbReference type="ARBA" id="ARBA00022598"/>
    </source>
</evidence>
<evidence type="ECO:0000256" key="10">
    <source>
        <dbReference type="ARBA" id="ARBA00022857"/>
    </source>
</evidence>
<dbReference type="OrthoDB" id="5126881at2759"/>
<dbReference type="Gene3D" id="3.40.50.10860">
    <property type="entry name" value="Leucine Dehydrogenase, chain A, domain 1"/>
    <property type="match status" value="1"/>
</dbReference>
<reference evidence="15 16" key="1">
    <citation type="journal article" date="2015" name="Genome Biol. Evol.">
        <title>Phylogenomic analyses indicate that early fungi evolved digesting cell walls of algal ancestors of land plants.</title>
        <authorList>
            <person name="Chang Y."/>
            <person name="Wang S."/>
            <person name="Sekimoto S."/>
            <person name="Aerts A.L."/>
            <person name="Choi C."/>
            <person name="Clum A."/>
            <person name="LaButti K.M."/>
            <person name="Lindquist E.A."/>
            <person name="Yee Ngan C."/>
            <person name="Ohm R.A."/>
            <person name="Salamov A.A."/>
            <person name="Grigoriev I.V."/>
            <person name="Spatafora J.W."/>
            <person name="Berbee M.L."/>
        </authorList>
    </citation>
    <scope>NUCLEOTIDE SEQUENCE [LARGE SCALE GENOMIC DNA]</scope>
    <source>
        <strain evidence="15 16">NRRL 28638</strain>
    </source>
</reference>
<dbReference type="InterPro" id="IPR046346">
    <property type="entry name" value="Aminoacid_DH-like_N_sf"/>
</dbReference>
<dbReference type="InterPro" id="IPR000559">
    <property type="entry name" value="Formate_THF_ligase"/>
</dbReference>
<comment type="subunit">
    <text evidence="4">Homodimer.</text>
</comment>
<dbReference type="PROSITE" id="PS00722">
    <property type="entry name" value="FTHFS_2"/>
    <property type="match status" value="1"/>
</dbReference>
<dbReference type="UniPathway" id="UPA00193"/>
<dbReference type="GO" id="GO:0004488">
    <property type="term" value="F:methylenetetrahydrofolate dehydrogenase (NADP+) activity"/>
    <property type="evidence" value="ECO:0007669"/>
    <property type="project" value="InterPro"/>
</dbReference>
<evidence type="ECO:0000256" key="11">
    <source>
        <dbReference type="ARBA" id="ARBA00023002"/>
    </source>
</evidence>
<keyword evidence="11" id="KW-0560">Oxidoreductase</keyword>
<accession>A0A137P318</accession>
<keyword evidence="10" id="KW-0521">NADP</keyword>
<keyword evidence="16" id="KW-1185">Reference proteome</keyword>
<evidence type="ECO:0000256" key="12">
    <source>
        <dbReference type="ARBA" id="ARBA00023268"/>
    </source>
</evidence>
<evidence type="ECO:0000256" key="3">
    <source>
        <dbReference type="ARBA" id="ARBA00006985"/>
    </source>
</evidence>
<comment type="similarity">
    <text evidence="3">In the C-terminal section; belongs to the formate--tetrahydrofolate ligase family.</text>
</comment>
<evidence type="ECO:0000256" key="8">
    <source>
        <dbReference type="ARBA" id="ARBA00022801"/>
    </source>
</evidence>
<dbReference type="CDD" id="cd00477">
    <property type="entry name" value="FTHFS"/>
    <property type="match status" value="1"/>
</dbReference>
<dbReference type="PROSITE" id="PS00721">
    <property type="entry name" value="FTHFS_1"/>
    <property type="match status" value="1"/>
</dbReference>
<dbReference type="GO" id="GO:0004329">
    <property type="term" value="F:formate-tetrahydrofolate ligase activity"/>
    <property type="evidence" value="ECO:0007669"/>
    <property type="project" value="InterPro"/>
</dbReference>
<dbReference type="FunFam" id="3.10.410.10:FF:000001">
    <property type="entry name" value="Putative formate--tetrahydrofolate ligase"/>
    <property type="match status" value="1"/>
</dbReference>
<gene>
    <name evidence="15" type="ORF">CONCODRAFT_79343</name>
</gene>
<dbReference type="CDD" id="cd01080">
    <property type="entry name" value="NAD_bind_m-THF_DH_Cyclohyd"/>
    <property type="match status" value="1"/>
</dbReference>
<keyword evidence="9" id="KW-0067">ATP-binding</keyword>
<dbReference type="GO" id="GO:0035999">
    <property type="term" value="P:tetrahydrofolate interconversion"/>
    <property type="evidence" value="ECO:0007669"/>
    <property type="project" value="UniProtKB-UniPathway"/>
</dbReference>
<dbReference type="STRING" id="796925.A0A137P318"/>
<dbReference type="PROSITE" id="PS00767">
    <property type="entry name" value="THF_DHG_CYH_2"/>
    <property type="match status" value="1"/>
</dbReference>
<dbReference type="GO" id="GO:0005829">
    <property type="term" value="C:cytosol"/>
    <property type="evidence" value="ECO:0007669"/>
    <property type="project" value="TreeGrafter"/>
</dbReference>
<organism evidence="15 16">
    <name type="scientific">Conidiobolus coronatus (strain ATCC 28846 / CBS 209.66 / NRRL 28638)</name>
    <name type="common">Delacroixia coronata</name>
    <dbReference type="NCBI Taxonomy" id="796925"/>
    <lineage>
        <taxon>Eukaryota</taxon>
        <taxon>Fungi</taxon>
        <taxon>Fungi incertae sedis</taxon>
        <taxon>Zoopagomycota</taxon>
        <taxon>Entomophthoromycotina</taxon>
        <taxon>Entomophthoromycetes</taxon>
        <taxon>Entomophthorales</taxon>
        <taxon>Ancylistaceae</taxon>
        <taxon>Conidiobolus</taxon>
    </lineage>
</organism>
<dbReference type="AlphaFoldDB" id="A0A137P318"/>
<keyword evidence="7" id="KW-0547">Nucleotide-binding</keyword>
<evidence type="ECO:0000313" key="15">
    <source>
        <dbReference type="EMBL" id="KXN69368.1"/>
    </source>
</evidence>
<proteinExistence type="inferred from homology"/>
<dbReference type="Gene3D" id="3.40.50.720">
    <property type="entry name" value="NAD(P)-binding Rossmann-like Domain"/>
    <property type="match status" value="1"/>
</dbReference>